<proteinExistence type="predicted"/>
<keyword evidence="3" id="KW-0378">Hydrolase</keyword>
<dbReference type="OMA" id="LMLEEPW"/>
<dbReference type="EMBL" id="CAGI01000196">
    <property type="protein sequence ID" value="CCF54887.1"/>
    <property type="molecule type" value="Genomic_DNA"/>
</dbReference>
<dbReference type="Proteomes" id="UP000006174">
    <property type="component" value="Unassembled WGS sequence"/>
</dbReference>
<evidence type="ECO:0000256" key="1">
    <source>
        <dbReference type="ARBA" id="ARBA00001936"/>
    </source>
</evidence>
<dbReference type="GO" id="GO:0004309">
    <property type="term" value="F:exopolyphosphatase activity"/>
    <property type="evidence" value="ECO:0007669"/>
    <property type="project" value="TreeGrafter"/>
</dbReference>
<keyword evidence="2" id="KW-0479">Metal-binding</keyword>
<dbReference type="Pfam" id="PF01368">
    <property type="entry name" value="DHH"/>
    <property type="match status" value="1"/>
</dbReference>
<dbReference type="GO" id="GO:0046872">
    <property type="term" value="F:metal ion binding"/>
    <property type="evidence" value="ECO:0007669"/>
    <property type="project" value="UniProtKB-KW"/>
</dbReference>
<evidence type="ECO:0000256" key="4">
    <source>
        <dbReference type="ARBA" id="ARBA00023211"/>
    </source>
</evidence>
<reference evidence="7 8" key="1">
    <citation type="journal article" date="2012" name="Plant Cell">
        <title>Genome comparison of barley and maize smut fungi reveals targeted loss of RNA silencing components and species-specific presence of transposable elements.</title>
        <authorList>
            <person name="Laurie J.D."/>
            <person name="Ali S."/>
            <person name="Linning R."/>
            <person name="Mannhaupt G."/>
            <person name="Wong P."/>
            <person name="Gueldener U."/>
            <person name="Muensterkoetter M."/>
            <person name="Moore R."/>
            <person name="Kahmann R."/>
            <person name="Bakkeren G."/>
            <person name="Schirawski J."/>
        </authorList>
    </citation>
    <scope>NUCLEOTIDE SEQUENCE [LARGE SCALE GENOMIC DNA]</scope>
    <source>
        <strain evidence="8">Uh4875-4</strain>
    </source>
</reference>
<gene>
    <name evidence="7" type="ORF">UHOR_07591</name>
</gene>
<dbReference type="PANTHER" id="PTHR12112:SF39">
    <property type="entry name" value="EG:152A3.5 PROTEIN (FBGN0003116_PN PROTEIN)"/>
    <property type="match status" value="1"/>
</dbReference>
<dbReference type="HOGENOM" id="CLU_019358_4_0_1"/>
<evidence type="ECO:0000256" key="3">
    <source>
        <dbReference type="ARBA" id="ARBA00022801"/>
    </source>
</evidence>
<dbReference type="InterPro" id="IPR001667">
    <property type="entry name" value="DDH_dom"/>
</dbReference>
<dbReference type="InterPro" id="IPR038763">
    <property type="entry name" value="DHH_sf"/>
</dbReference>
<comment type="caution">
    <text evidence="7">The sequence shown here is derived from an EMBL/GenBank/DDBJ whole genome shotgun (WGS) entry which is preliminary data.</text>
</comment>
<keyword evidence="8" id="KW-1185">Reference proteome</keyword>
<feature type="domain" description="DDH" evidence="5">
    <location>
        <begin position="118"/>
        <end position="301"/>
    </location>
</feature>
<sequence>MITSNIDTLIQGMVEPAYEPIYTYQTTRAAANGNQATVRLVALLFSVAVSSVVLLSLRDYVHWLQVRPLSHAISTPSATQKAPNMSTYPTLDDFLVQAKQNAITHLKAGSSSQGKVTLIMGNEAGDLDSASCAIALSYLLTRFGSPPGYQLSPSNYVPLIQSMHADKVLRAENTAAYHASGVNPNKVLFLDDLQQYLGLQLDSESFSPSSNVALGLVDHASLTGPWGGAKAQNRQVEIILDHHQDTGAHPNAALRIVKSPSKEAVGSCSSIVAQLFAESFAKAPSNDVALRQVSDLLLSAIVIDTDNLKGAPRGKATKTDFEAVKILLPTSSFGKPSTSEEIKETAFSFSPLKASQRQDAAVEAIEAINPSGSEETDSARESAKTILAPYWTILMRSKLAVSHLSGRDLLRRDYKQVDLSAHDSSNRDISLKLGFASVPISLVEWLHKDRRYARISDAPHAKQEVQEAWSAWWKTLDLFMTERKLDIAVMTGSFRVPEGQVDAGKHKRELVLAFAPRGMGQSQAEKLWQELTRGLENDAHVEKDDVDSRLMLQEPWKGQRMPEMEGGKRERVKGVRVDGRREEDEWKWGKVYKQANARANRKIVLPAVTTVLKAAVRKL</sequence>
<dbReference type="STRING" id="1128400.I2G6U4"/>
<dbReference type="InterPro" id="IPR004097">
    <property type="entry name" value="DHHA2"/>
</dbReference>
<name>I2G6U4_USTHO</name>
<evidence type="ECO:0000313" key="8">
    <source>
        <dbReference type="Proteomes" id="UP000006174"/>
    </source>
</evidence>
<dbReference type="Gene3D" id="3.90.1640.10">
    <property type="entry name" value="inorganic pyrophosphatase (n-terminal core)"/>
    <property type="match status" value="1"/>
</dbReference>
<evidence type="ECO:0000313" key="7">
    <source>
        <dbReference type="EMBL" id="CCF54887.1"/>
    </source>
</evidence>
<dbReference type="GO" id="GO:0005737">
    <property type="term" value="C:cytoplasm"/>
    <property type="evidence" value="ECO:0007669"/>
    <property type="project" value="InterPro"/>
</dbReference>
<dbReference type="PANTHER" id="PTHR12112">
    <property type="entry name" value="BNIP - RELATED"/>
    <property type="match status" value="1"/>
</dbReference>
<dbReference type="Gene3D" id="3.10.310.20">
    <property type="entry name" value="DHHA2 domain"/>
    <property type="match status" value="1"/>
</dbReference>
<dbReference type="SUPFAM" id="SSF64182">
    <property type="entry name" value="DHH phosphoesterases"/>
    <property type="match status" value="1"/>
</dbReference>
<feature type="domain" description="DHHA2" evidence="6">
    <location>
        <begin position="394"/>
        <end position="610"/>
    </location>
</feature>
<evidence type="ECO:0000259" key="6">
    <source>
        <dbReference type="Pfam" id="PF02833"/>
    </source>
</evidence>
<dbReference type="Pfam" id="PF02833">
    <property type="entry name" value="DHHA2"/>
    <property type="match status" value="1"/>
</dbReference>
<organism evidence="7 8">
    <name type="scientific">Ustilago hordei</name>
    <name type="common">Barley covered smut fungus</name>
    <dbReference type="NCBI Taxonomy" id="120017"/>
    <lineage>
        <taxon>Eukaryota</taxon>
        <taxon>Fungi</taxon>
        <taxon>Dikarya</taxon>
        <taxon>Basidiomycota</taxon>
        <taxon>Ustilaginomycotina</taxon>
        <taxon>Ustilaginomycetes</taxon>
        <taxon>Ustilaginales</taxon>
        <taxon>Ustilaginaceae</taxon>
        <taxon>Ustilago</taxon>
    </lineage>
</organism>
<dbReference type="eggNOG" id="KOG4129">
    <property type="taxonomic scope" value="Eukaryota"/>
</dbReference>
<evidence type="ECO:0000256" key="2">
    <source>
        <dbReference type="ARBA" id="ARBA00022723"/>
    </source>
</evidence>
<dbReference type="InterPro" id="IPR038222">
    <property type="entry name" value="DHHA2_dom_sf"/>
</dbReference>
<comment type="cofactor">
    <cofactor evidence="1">
        <name>Mn(2+)</name>
        <dbReference type="ChEBI" id="CHEBI:29035"/>
    </cofactor>
</comment>
<accession>I2G6U4</accession>
<protein>
    <submittedName>
        <fullName evidence="7">Related to PPX1-exopolyphosphatase</fullName>
    </submittedName>
</protein>
<evidence type="ECO:0000259" key="5">
    <source>
        <dbReference type="Pfam" id="PF01368"/>
    </source>
</evidence>
<dbReference type="AlphaFoldDB" id="I2G6U4"/>
<keyword evidence="4" id="KW-0464">Manganese</keyword>